<dbReference type="SUPFAM" id="SSF69318">
    <property type="entry name" value="Integrin alpha N-terminal domain"/>
    <property type="match status" value="1"/>
</dbReference>
<dbReference type="InterPro" id="IPR018511">
    <property type="entry name" value="Hemolysin-typ_Ca-bd_CS"/>
</dbReference>
<reference evidence="5" key="1">
    <citation type="journal article" date="2019" name="Int. J. Syst. Evol. Microbiol.">
        <title>The Global Catalogue of Microorganisms (GCM) 10K type strain sequencing project: providing services to taxonomists for standard genome sequencing and annotation.</title>
        <authorList>
            <consortium name="The Broad Institute Genomics Platform"/>
            <consortium name="The Broad Institute Genome Sequencing Center for Infectious Disease"/>
            <person name="Wu L."/>
            <person name="Ma J."/>
        </authorList>
    </citation>
    <scope>NUCLEOTIDE SEQUENCE [LARGE SCALE GENOMIC DNA]</scope>
    <source>
        <strain evidence="5">CGMCC 4.7283</strain>
    </source>
</reference>
<protein>
    <submittedName>
        <fullName evidence="4">FG-GAP-like repeat-containing protein</fullName>
    </submittedName>
</protein>
<gene>
    <name evidence="4" type="ORF">ACFO5X_01235</name>
</gene>
<dbReference type="InterPro" id="IPR028994">
    <property type="entry name" value="Integrin_alpha_N"/>
</dbReference>
<dbReference type="PRINTS" id="PR00313">
    <property type="entry name" value="CABNDNGRPT"/>
</dbReference>
<evidence type="ECO:0000256" key="2">
    <source>
        <dbReference type="ARBA" id="ARBA00022525"/>
    </source>
</evidence>
<dbReference type="Pfam" id="PF00353">
    <property type="entry name" value="HemolysinCabind"/>
    <property type="match status" value="2"/>
</dbReference>
<keyword evidence="5" id="KW-1185">Reference proteome</keyword>
<organism evidence="4 5">
    <name type="scientific">Seohaeicola nanhaiensis</name>
    <dbReference type="NCBI Taxonomy" id="1387282"/>
    <lineage>
        <taxon>Bacteria</taxon>
        <taxon>Pseudomonadati</taxon>
        <taxon>Pseudomonadota</taxon>
        <taxon>Alphaproteobacteria</taxon>
        <taxon>Rhodobacterales</taxon>
        <taxon>Roseobacteraceae</taxon>
        <taxon>Seohaeicola</taxon>
    </lineage>
</organism>
<dbReference type="Gene3D" id="2.150.10.10">
    <property type="entry name" value="Serralysin-like metalloprotease, C-terminal"/>
    <property type="match status" value="2"/>
</dbReference>
<name>A0ABV9KAR0_9RHOB</name>
<dbReference type="Pfam" id="PF13517">
    <property type="entry name" value="FG-GAP_3"/>
    <property type="match status" value="2"/>
</dbReference>
<evidence type="ECO:0000256" key="3">
    <source>
        <dbReference type="ARBA" id="ARBA00022729"/>
    </source>
</evidence>
<dbReference type="InterPro" id="IPR011049">
    <property type="entry name" value="Serralysin-like_metalloprot_C"/>
</dbReference>
<sequence>MDVRDRFELKFENGALTLPVTMPNVTLVQMLDANDDGISDVLIASDNYGDDSRDYPAYLLLGASDGTFSMGAQLPGRYVPRDMTTGDFNGDGMTDFFVAYTGPDTNPAPGERDVLMLSDGKGGWKPTAFPNPANGFSHSVTSGDIDGDGDLDIYVQTNGNGDNAQPFLLLNDGSGGFTLNRTLLPESLAIQNDWSSMHRAHWAEFADLNGDGLVDLITGKQEQPGTPRASMVYFNTGGRYDDRRAIVVPDHPRLKDAEEVISIRTADLDNDGKDELIVLGQGRRDGLGYTPEYAIQVFKVGAKGALFDQSARWFGPDAGYFEGGNLPYFLDIRDVNGDGLLDVLPFMPGGGMDSANVPVVLLNGGQGVFETITAADIDPDRTFMFGNSSLPLMVDGDLRFYSFDVQNGDQLGYGVYLQTAPLPDFTPRIWREGNAGNNTFPGGAGDDWLFGRAGNDAIRGRLGADEIRGGTGNDRLWGQAGADQLHGEAGADTLSGGAGNDVLRGGAGRDVLIGGNGRDRLFGEAGPDVLRGGAGADHFFFRKAYGTDRIADFQDDVDKIHLSKTLGITSAADAMSHAVQQEGRVVLSFDTGDTLIVTGATLDQLQNDLVLF</sequence>
<dbReference type="SUPFAM" id="SSF51120">
    <property type="entry name" value="beta-Roll"/>
    <property type="match status" value="1"/>
</dbReference>
<dbReference type="EMBL" id="JBHSGI010000002">
    <property type="protein sequence ID" value="MFC4667162.1"/>
    <property type="molecule type" value="Genomic_DNA"/>
</dbReference>
<keyword evidence="3" id="KW-0732">Signal</keyword>
<dbReference type="InterPro" id="IPR001343">
    <property type="entry name" value="Hemolysn_Ca-bd"/>
</dbReference>
<evidence type="ECO:0000256" key="1">
    <source>
        <dbReference type="ARBA" id="ARBA00004613"/>
    </source>
</evidence>
<evidence type="ECO:0000313" key="5">
    <source>
        <dbReference type="Proteomes" id="UP001595973"/>
    </source>
</evidence>
<dbReference type="InterPro" id="IPR013517">
    <property type="entry name" value="FG-GAP"/>
</dbReference>
<proteinExistence type="predicted"/>
<dbReference type="InterPro" id="IPR050557">
    <property type="entry name" value="RTX_toxin/Mannuronan_C5-epim"/>
</dbReference>
<comment type="caution">
    <text evidence="4">The sequence shown here is derived from an EMBL/GenBank/DDBJ whole genome shotgun (WGS) entry which is preliminary data.</text>
</comment>
<dbReference type="PROSITE" id="PS00330">
    <property type="entry name" value="HEMOLYSIN_CALCIUM"/>
    <property type="match status" value="2"/>
</dbReference>
<dbReference type="RefSeq" id="WP_380715124.1">
    <property type="nucleotide sequence ID" value="NZ_JBHSGI010000002.1"/>
</dbReference>
<dbReference type="Gene3D" id="2.130.10.130">
    <property type="entry name" value="Integrin alpha, N-terminal"/>
    <property type="match status" value="3"/>
</dbReference>
<evidence type="ECO:0000313" key="4">
    <source>
        <dbReference type="EMBL" id="MFC4667162.1"/>
    </source>
</evidence>
<dbReference type="PANTHER" id="PTHR38340">
    <property type="entry name" value="S-LAYER PROTEIN"/>
    <property type="match status" value="1"/>
</dbReference>
<accession>A0ABV9KAR0</accession>
<comment type="subcellular location">
    <subcellularLocation>
        <location evidence="1">Secreted</location>
    </subcellularLocation>
</comment>
<dbReference type="PANTHER" id="PTHR38340:SF1">
    <property type="entry name" value="S-LAYER PROTEIN"/>
    <property type="match status" value="1"/>
</dbReference>
<keyword evidence="2" id="KW-0964">Secreted</keyword>
<dbReference type="Proteomes" id="UP001595973">
    <property type="component" value="Unassembled WGS sequence"/>
</dbReference>